<reference evidence="2" key="1">
    <citation type="submission" date="2016-10" db="EMBL/GenBank/DDBJ databases">
        <authorList>
            <person name="Varghese N."/>
            <person name="Submissions S."/>
        </authorList>
    </citation>
    <scope>NUCLEOTIDE SEQUENCE [LARGE SCALE GENOMIC DNA]</scope>
    <source>
        <strain evidence="2">DSM 43163</strain>
    </source>
</reference>
<gene>
    <name evidence="1" type="ORF">SAMN04489712_106126</name>
</gene>
<dbReference type="AlphaFoldDB" id="A0A1H6AZ98"/>
<dbReference type="OrthoDB" id="9935292at2"/>
<dbReference type="RefSeq" id="WP_103938651.1">
    <property type="nucleotide sequence ID" value="NZ_FNVO01000006.1"/>
</dbReference>
<proteinExistence type="predicted"/>
<keyword evidence="2" id="KW-1185">Reference proteome</keyword>
<evidence type="ECO:0000313" key="2">
    <source>
        <dbReference type="Proteomes" id="UP000236723"/>
    </source>
</evidence>
<dbReference type="EMBL" id="FNVO01000006">
    <property type="protein sequence ID" value="SEG53931.1"/>
    <property type="molecule type" value="Genomic_DNA"/>
</dbReference>
<dbReference type="Proteomes" id="UP000236723">
    <property type="component" value="Unassembled WGS sequence"/>
</dbReference>
<sequence>MTGPDKEVAAASRTSSTTVYTVPALDEAAALLADLYAAGDGHGILPDDWAGPGADLPGIALRVVAARYRRAHSRRSAREVEAMYKRMKAALSETGVTPVGVHKGRIVLPRLDTTPPWGWSGEAALTVGFYPGDGWTLELAQARTPVIDVVAPTEAAVAALVADILTGRRSDPLFPRP</sequence>
<name>A0A1H6AZ98_9ACTN</name>
<organism evidence="1 2">
    <name type="scientific">Thermomonospora echinospora</name>
    <dbReference type="NCBI Taxonomy" id="1992"/>
    <lineage>
        <taxon>Bacteria</taxon>
        <taxon>Bacillati</taxon>
        <taxon>Actinomycetota</taxon>
        <taxon>Actinomycetes</taxon>
        <taxon>Streptosporangiales</taxon>
        <taxon>Thermomonosporaceae</taxon>
        <taxon>Thermomonospora</taxon>
    </lineage>
</organism>
<accession>A0A1H6AZ98</accession>
<protein>
    <submittedName>
        <fullName evidence="1">Uncharacterized protein</fullName>
    </submittedName>
</protein>
<evidence type="ECO:0000313" key="1">
    <source>
        <dbReference type="EMBL" id="SEG53931.1"/>
    </source>
</evidence>